<protein>
    <submittedName>
        <fullName evidence="2">Uncharacterized protein</fullName>
    </submittedName>
</protein>
<feature type="transmembrane region" description="Helical" evidence="1">
    <location>
        <begin position="288"/>
        <end position="310"/>
    </location>
</feature>
<feature type="transmembrane region" description="Helical" evidence="1">
    <location>
        <begin position="237"/>
        <end position="258"/>
    </location>
</feature>
<sequence>MKCGFFYIWFVVLEPMIGHSFYLHKTGVSHPLFSFYSLNGLLYFHSYYSVKDLILPLISTTLIVHWLFYVPNLFVDVDSYLEADFLRASVRINLIILENRKVLGLIFCLLFLSLDSHDFCGTDVNIYGRNNRQVVIDIDGAIFVLLEVSFCLVAGQHAVGGTFGGVSYVFANFPCRGNKSWVKCWFFCLVCCDVSMSDIGGEIVVVICGFGFIKFMFVSFDYTIFVRCIWVVNVLMYYFAYLCCFCGTLNILNIRLFVKFLPFIAWQHVASLRNVTAKCRRGFSSLTLIFKPLYTVGRIMIVFHLHLVFFECFTSIICNKVAQFCVLSVHSS</sequence>
<dbReference type="InterPro" id="IPR036150">
    <property type="entry name" value="Cyt_b/b6_C_sf"/>
</dbReference>
<dbReference type="OrthoDB" id="6129637at2759"/>
<reference evidence="2 3" key="1">
    <citation type="journal article" date="2013" name="Nat. Genet.">
        <title>The genome of the hydatid tapeworm Echinococcus granulosus.</title>
        <authorList>
            <person name="Zheng H."/>
            <person name="Zhang W."/>
            <person name="Zhang L."/>
            <person name="Zhang Z."/>
            <person name="Li J."/>
            <person name="Lu G."/>
            <person name="Zhu Y."/>
            <person name="Wang Y."/>
            <person name="Huang Y."/>
            <person name="Liu J."/>
            <person name="Kang H."/>
            <person name="Chen J."/>
            <person name="Wang L."/>
            <person name="Chen A."/>
            <person name="Yu S."/>
            <person name="Gao Z."/>
            <person name="Jin L."/>
            <person name="Gu W."/>
            <person name="Wang Z."/>
            <person name="Zhao L."/>
            <person name="Shi B."/>
            <person name="Wen H."/>
            <person name="Lin R."/>
            <person name="Jones M.K."/>
            <person name="Brejova B."/>
            <person name="Vinar T."/>
            <person name="Zhao G."/>
            <person name="McManus D.P."/>
            <person name="Chen Z."/>
            <person name="Zhou Y."/>
            <person name="Wang S."/>
        </authorList>
    </citation>
    <scope>NUCLEOTIDE SEQUENCE [LARGE SCALE GENOMIC DNA]</scope>
</reference>
<gene>
    <name evidence="2" type="ORF">EGR_08092</name>
</gene>
<dbReference type="Proteomes" id="UP000019149">
    <property type="component" value="Unassembled WGS sequence"/>
</dbReference>
<dbReference type="GO" id="GO:0016020">
    <property type="term" value="C:membrane"/>
    <property type="evidence" value="ECO:0007669"/>
    <property type="project" value="InterPro"/>
</dbReference>
<organism evidence="2 3">
    <name type="scientific">Echinococcus granulosus</name>
    <name type="common">Hydatid tapeworm</name>
    <dbReference type="NCBI Taxonomy" id="6210"/>
    <lineage>
        <taxon>Eukaryota</taxon>
        <taxon>Metazoa</taxon>
        <taxon>Spiralia</taxon>
        <taxon>Lophotrochozoa</taxon>
        <taxon>Platyhelminthes</taxon>
        <taxon>Cestoda</taxon>
        <taxon>Eucestoda</taxon>
        <taxon>Cyclophyllidea</taxon>
        <taxon>Taeniidae</taxon>
        <taxon>Echinococcus</taxon>
        <taxon>Echinococcus granulosus group</taxon>
    </lineage>
</organism>
<comment type="caution">
    <text evidence="2">The sequence shown here is derived from an EMBL/GenBank/DDBJ whole genome shotgun (WGS) entry which is preliminary data.</text>
</comment>
<dbReference type="RefSeq" id="XP_024348212.1">
    <property type="nucleotide sequence ID" value="XM_024497341.1"/>
</dbReference>
<keyword evidence="1" id="KW-0472">Membrane</keyword>
<keyword evidence="1" id="KW-1133">Transmembrane helix</keyword>
<name>W6U939_ECHGR</name>
<dbReference type="KEGG" id="egl:EGR_08092"/>
<dbReference type="GeneID" id="36343807"/>
<feature type="transmembrane region" description="Helical" evidence="1">
    <location>
        <begin position="54"/>
        <end position="75"/>
    </location>
</feature>
<evidence type="ECO:0000313" key="2">
    <source>
        <dbReference type="EMBL" id="EUB57016.1"/>
    </source>
</evidence>
<dbReference type="SUPFAM" id="SSF81648">
    <property type="entry name" value="a domain/subunit of cytochrome bc1 complex (Ubiquinol-cytochrome c reductase)"/>
    <property type="match status" value="1"/>
</dbReference>
<dbReference type="EMBL" id="APAU02000096">
    <property type="protein sequence ID" value="EUB57016.1"/>
    <property type="molecule type" value="Genomic_DNA"/>
</dbReference>
<keyword evidence="1" id="KW-0812">Transmembrane</keyword>
<proteinExistence type="predicted"/>
<keyword evidence="3" id="KW-1185">Reference proteome</keyword>
<evidence type="ECO:0000256" key="1">
    <source>
        <dbReference type="SAM" id="Phobius"/>
    </source>
</evidence>
<feature type="transmembrane region" description="Helical" evidence="1">
    <location>
        <begin position="6"/>
        <end position="23"/>
    </location>
</feature>
<dbReference type="GO" id="GO:0016491">
    <property type="term" value="F:oxidoreductase activity"/>
    <property type="evidence" value="ECO:0007669"/>
    <property type="project" value="InterPro"/>
</dbReference>
<dbReference type="STRING" id="6210.W6U939"/>
<accession>W6U939</accession>
<dbReference type="CTD" id="36343807"/>
<feature type="transmembrane region" description="Helical" evidence="1">
    <location>
        <begin position="203"/>
        <end position="225"/>
    </location>
</feature>
<evidence type="ECO:0000313" key="3">
    <source>
        <dbReference type="Proteomes" id="UP000019149"/>
    </source>
</evidence>
<dbReference type="GO" id="GO:0009055">
    <property type="term" value="F:electron transfer activity"/>
    <property type="evidence" value="ECO:0007669"/>
    <property type="project" value="InterPro"/>
</dbReference>
<dbReference type="AlphaFoldDB" id="W6U939"/>